<dbReference type="OrthoDB" id="1689420at2759"/>
<evidence type="ECO:0000313" key="2">
    <source>
        <dbReference type="EMBL" id="RDX63238.1"/>
    </source>
</evidence>
<accession>A0A371EB27</accession>
<sequence>MTRSRISSSLHSLDLKIDKTLNRLRKTKNIHVGNSSSGFNSISESHACESKPDIVDNPLYELEPMENNNKTLKELVTLDVLYQPSCIQYPHLVGEDPHKHLKEFHVVCSTMRLQGIPNDYIKMKVFLFSLDWSNKGLAVLATSHVQHLGYMKRMFLEKFFPTSRTVTIRKEIYRIRQHSGKTLHKYLEKFNKLCAKCPHHQISQ</sequence>
<keyword evidence="3" id="KW-1185">Reference proteome</keyword>
<evidence type="ECO:0000259" key="1">
    <source>
        <dbReference type="Pfam" id="PF03732"/>
    </source>
</evidence>
<dbReference type="InterPro" id="IPR005162">
    <property type="entry name" value="Retrotrans_gag_dom"/>
</dbReference>
<dbReference type="PANTHER" id="PTHR33223:SF3">
    <property type="match status" value="1"/>
</dbReference>
<protein>
    <recommendedName>
        <fullName evidence="1">Retrotransposon gag domain-containing protein</fullName>
    </recommendedName>
</protein>
<dbReference type="PANTHER" id="PTHR33223">
    <property type="entry name" value="CCHC-TYPE DOMAIN-CONTAINING PROTEIN"/>
    <property type="match status" value="1"/>
</dbReference>
<gene>
    <name evidence="2" type="ORF">CR513_58355</name>
</gene>
<dbReference type="Proteomes" id="UP000257109">
    <property type="component" value="Unassembled WGS sequence"/>
</dbReference>
<comment type="caution">
    <text evidence="2">The sequence shown here is derived from an EMBL/GenBank/DDBJ whole genome shotgun (WGS) entry which is preliminary data.</text>
</comment>
<dbReference type="EMBL" id="QJKJ01015014">
    <property type="protein sequence ID" value="RDX63238.1"/>
    <property type="molecule type" value="Genomic_DNA"/>
</dbReference>
<feature type="non-terminal residue" evidence="2">
    <location>
        <position position="204"/>
    </location>
</feature>
<dbReference type="Pfam" id="PF03732">
    <property type="entry name" value="Retrotrans_gag"/>
    <property type="match status" value="1"/>
</dbReference>
<proteinExistence type="predicted"/>
<feature type="domain" description="Retrotransposon gag" evidence="1">
    <location>
        <begin position="151"/>
        <end position="203"/>
    </location>
</feature>
<name>A0A371EB27_MUCPR</name>
<evidence type="ECO:0000313" key="3">
    <source>
        <dbReference type="Proteomes" id="UP000257109"/>
    </source>
</evidence>
<organism evidence="2 3">
    <name type="scientific">Mucuna pruriens</name>
    <name type="common">Velvet bean</name>
    <name type="synonym">Dolichos pruriens</name>
    <dbReference type="NCBI Taxonomy" id="157652"/>
    <lineage>
        <taxon>Eukaryota</taxon>
        <taxon>Viridiplantae</taxon>
        <taxon>Streptophyta</taxon>
        <taxon>Embryophyta</taxon>
        <taxon>Tracheophyta</taxon>
        <taxon>Spermatophyta</taxon>
        <taxon>Magnoliopsida</taxon>
        <taxon>eudicotyledons</taxon>
        <taxon>Gunneridae</taxon>
        <taxon>Pentapetalae</taxon>
        <taxon>rosids</taxon>
        <taxon>fabids</taxon>
        <taxon>Fabales</taxon>
        <taxon>Fabaceae</taxon>
        <taxon>Papilionoideae</taxon>
        <taxon>50 kb inversion clade</taxon>
        <taxon>NPAAA clade</taxon>
        <taxon>indigoferoid/millettioid clade</taxon>
        <taxon>Phaseoleae</taxon>
        <taxon>Mucuna</taxon>
    </lineage>
</organism>
<dbReference type="AlphaFoldDB" id="A0A371EB27"/>
<reference evidence="2" key="1">
    <citation type="submission" date="2018-05" db="EMBL/GenBank/DDBJ databases">
        <title>Draft genome of Mucuna pruriens seed.</title>
        <authorList>
            <person name="Nnadi N.E."/>
            <person name="Vos R."/>
            <person name="Hasami M.H."/>
            <person name="Devisetty U.K."/>
            <person name="Aguiy J.C."/>
        </authorList>
    </citation>
    <scope>NUCLEOTIDE SEQUENCE [LARGE SCALE GENOMIC DNA]</scope>
    <source>
        <strain evidence="2">JCA_2017</strain>
    </source>
</reference>